<reference evidence="2 3" key="1">
    <citation type="journal article" date="2021" name="Nat. Plants">
        <title>The Taxus genome provides insights into paclitaxel biosynthesis.</title>
        <authorList>
            <person name="Xiong X."/>
            <person name="Gou J."/>
            <person name="Liao Q."/>
            <person name="Li Y."/>
            <person name="Zhou Q."/>
            <person name="Bi G."/>
            <person name="Li C."/>
            <person name="Du R."/>
            <person name="Wang X."/>
            <person name="Sun T."/>
            <person name="Guo L."/>
            <person name="Liang H."/>
            <person name="Lu P."/>
            <person name="Wu Y."/>
            <person name="Zhang Z."/>
            <person name="Ro D.K."/>
            <person name="Shang Y."/>
            <person name="Huang S."/>
            <person name="Yan J."/>
        </authorList>
    </citation>
    <scope>NUCLEOTIDE SEQUENCE [LARGE SCALE GENOMIC DNA]</scope>
    <source>
        <strain evidence="2">Ta-2019</strain>
    </source>
</reference>
<feature type="region of interest" description="Disordered" evidence="1">
    <location>
        <begin position="165"/>
        <end position="185"/>
    </location>
</feature>
<evidence type="ECO:0000256" key="1">
    <source>
        <dbReference type="SAM" id="MobiDB-lite"/>
    </source>
</evidence>
<gene>
    <name evidence="2" type="ORF">KI387_038341</name>
</gene>
<dbReference type="PANTHER" id="PTHR35321">
    <property type="entry name" value="OS02G0753200 PROTEIN"/>
    <property type="match status" value="1"/>
</dbReference>
<dbReference type="PANTHER" id="PTHR35321:SF1">
    <property type="entry name" value="OS02G0753200 PROTEIN"/>
    <property type="match status" value="1"/>
</dbReference>
<keyword evidence="3" id="KW-1185">Reference proteome</keyword>
<evidence type="ECO:0000313" key="3">
    <source>
        <dbReference type="Proteomes" id="UP000824469"/>
    </source>
</evidence>
<name>A0AA38CE85_TAXCH</name>
<proteinExistence type="predicted"/>
<protein>
    <submittedName>
        <fullName evidence="2">Uncharacterized protein</fullName>
    </submittedName>
</protein>
<dbReference type="OMA" id="PAGIFME"/>
<feature type="region of interest" description="Disordered" evidence="1">
    <location>
        <begin position="1"/>
        <end position="47"/>
    </location>
</feature>
<evidence type="ECO:0000313" key="2">
    <source>
        <dbReference type="EMBL" id="KAH9294753.1"/>
    </source>
</evidence>
<comment type="caution">
    <text evidence="2">The sequence shown here is derived from an EMBL/GenBank/DDBJ whole genome shotgun (WGS) entry which is preliminary data.</text>
</comment>
<dbReference type="AlphaFoldDB" id="A0AA38CE85"/>
<feature type="compositionally biased region" description="Basic and acidic residues" evidence="1">
    <location>
        <begin position="220"/>
        <end position="230"/>
    </location>
</feature>
<accession>A0AA38CE85</accession>
<dbReference type="InterPro" id="IPR040306">
    <property type="entry name" value="Os02g0753200-like"/>
</dbReference>
<feature type="region of interest" description="Disordered" evidence="1">
    <location>
        <begin position="210"/>
        <end position="230"/>
    </location>
</feature>
<sequence length="230" mass="24772">MSLALVQGYSSEEEEEEQPQQSIWSDSEDEDRSEKEVVFPNLDTPLTVNQSPASLLPSALQAFSEVTGPPEFLNNSALEPIPIRSSQRKDAFGGWQAAKGSKEKKEPPAGIFMEAKAQLVGIHERVRSDVEGTVPRGSVTEMPPPKTIPWTVPWGSAAEMPPPKTIPASSLGNVRRTPGATMPPPEDAAKLLGMCLECGVPKTYSSAREGVVCPVCGDRPPGDPNKEKKK</sequence>
<organism evidence="2 3">
    <name type="scientific">Taxus chinensis</name>
    <name type="common">Chinese yew</name>
    <name type="synonym">Taxus wallichiana var. chinensis</name>
    <dbReference type="NCBI Taxonomy" id="29808"/>
    <lineage>
        <taxon>Eukaryota</taxon>
        <taxon>Viridiplantae</taxon>
        <taxon>Streptophyta</taxon>
        <taxon>Embryophyta</taxon>
        <taxon>Tracheophyta</taxon>
        <taxon>Spermatophyta</taxon>
        <taxon>Pinopsida</taxon>
        <taxon>Pinidae</taxon>
        <taxon>Conifers II</taxon>
        <taxon>Cupressales</taxon>
        <taxon>Taxaceae</taxon>
        <taxon>Taxus</taxon>
    </lineage>
</organism>
<dbReference type="Proteomes" id="UP000824469">
    <property type="component" value="Unassembled WGS sequence"/>
</dbReference>
<feature type="non-terminal residue" evidence="2">
    <location>
        <position position="230"/>
    </location>
</feature>
<dbReference type="EMBL" id="JAHRHJ020000011">
    <property type="protein sequence ID" value="KAH9294753.1"/>
    <property type="molecule type" value="Genomic_DNA"/>
</dbReference>